<proteinExistence type="predicted"/>
<accession>A0ABR1BEX0</accession>
<dbReference type="Proteomes" id="UP001359485">
    <property type="component" value="Unassembled WGS sequence"/>
</dbReference>
<protein>
    <submittedName>
        <fullName evidence="1">Uncharacterized protein</fullName>
    </submittedName>
</protein>
<evidence type="ECO:0000313" key="1">
    <source>
        <dbReference type="EMBL" id="KAK6641983.1"/>
    </source>
</evidence>
<organism evidence="1 2">
    <name type="scientific">Polyplax serrata</name>
    <name type="common">Common mouse louse</name>
    <dbReference type="NCBI Taxonomy" id="468196"/>
    <lineage>
        <taxon>Eukaryota</taxon>
        <taxon>Metazoa</taxon>
        <taxon>Ecdysozoa</taxon>
        <taxon>Arthropoda</taxon>
        <taxon>Hexapoda</taxon>
        <taxon>Insecta</taxon>
        <taxon>Pterygota</taxon>
        <taxon>Neoptera</taxon>
        <taxon>Paraneoptera</taxon>
        <taxon>Psocodea</taxon>
        <taxon>Troctomorpha</taxon>
        <taxon>Phthiraptera</taxon>
        <taxon>Anoplura</taxon>
        <taxon>Polyplacidae</taxon>
        <taxon>Polyplax</taxon>
    </lineage>
</organism>
<name>A0ABR1BEX0_POLSC</name>
<gene>
    <name evidence="1" type="ORF">RUM44_013706</name>
</gene>
<dbReference type="EMBL" id="JAWJWF010000001">
    <property type="protein sequence ID" value="KAK6641983.1"/>
    <property type="molecule type" value="Genomic_DNA"/>
</dbReference>
<evidence type="ECO:0000313" key="2">
    <source>
        <dbReference type="Proteomes" id="UP001359485"/>
    </source>
</evidence>
<comment type="caution">
    <text evidence="1">The sequence shown here is derived from an EMBL/GenBank/DDBJ whole genome shotgun (WGS) entry which is preliminary data.</text>
</comment>
<keyword evidence="2" id="KW-1185">Reference proteome</keyword>
<reference evidence="1 2" key="1">
    <citation type="submission" date="2023-09" db="EMBL/GenBank/DDBJ databases">
        <title>Genomes of two closely related lineages of the louse Polyplax serrata with different host specificities.</title>
        <authorList>
            <person name="Martinu J."/>
            <person name="Tarabai H."/>
            <person name="Stefka J."/>
            <person name="Hypsa V."/>
        </authorList>
    </citation>
    <scope>NUCLEOTIDE SEQUENCE [LARGE SCALE GENOMIC DNA]</scope>
    <source>
        <strain evidence="1">98ZLc_SE</strain>
    </source>
</reference>
<sequence>MNYPSGRLWRGETIAIEKPVTYPQEWLSKTVKPLLTVGFSEKSLRELAEDCHVNYETLNILVVKAFLVKYLKERLTQEMSTP</sequence>